<dbReference type="GO" id="GO:0003700">
    <property type="term" value="F:DNA-binding transcription factor activity"/>
    <property type="evidence" value="ECO:0007669"/>
    <property type="project" value="InterPro"/>
</dbReference>
<reference evidence="7 8" key="1">
    <citation type="submission" date="2020-06" db="EMBL/GenBank/DDBJ databases">
        <title>Genome mining for natural products.</title>
        <authorList>
            <person name="Zhang B."/>
            <person name="Shi J."/>
            <person name="Ge H."/>
        </authorList>
    </citation>
    <scope>NUCLEOTIDE SEQUENCE [LARGE SCALE GENOMIC DNA]</scope>
    <source>
        <strain evidence="7 8">NA00687</strain>
    </source>
</reference>
<evidence type="ECO:0000256" key="2">
    <source>
        <dbReference type="ARBA" id="ARBA00023015"/>
    </source>
</evidence>
<dbReference type="Gene3D" id="1.10.10.10">
    <property type="entry name" value="Winged helix-like DNA-binding domain superfamily/Winged helix DNA-binding domain"/>
    <property type="match status" value="1"/>
</dbReference>
<evidence type="ECO:0000313" key="7">
    <source>
        <dbReference type="EMBL" id="QKW52921.1"/>
    </source>
</evidence>
<dbReference type="InterPro" id="IPR005119">
    <property type="entry name" value="LysR_subst-bd"/>
</dbReference>
<name>A0A7H8NEU3_9ACTN</name>
<keyword evidence="2" id="KW-0805">Transcription regulation</keyword>
<dbReference type="InterPro" id="IPR036388">
    <property type="entry name" value="WH-like_DNA-bd_sf"/>
</dbReference>
<evidence type="ECO:0000259" key="6">
    <source>
        <dbReference type="PROSITE" id="PS50931"/>
    </source>
</evidence>
<organism evidence="7 8">
    <name type="scientific">Streptomyces buecherae</name>
    <dbReference type="NCBI Taxonomy" id="2763006"/>
    <lineage>
        <taxon>Bacteria</taxon>
        <taxon>Bacillati</taxon>
        <taxon>Actinomycetota</taxon>
        <taxon>Actinomycetes</taxon>
        <taxon>Kitasatosporales</taxon>
        <taxon>Streptomycetaceae</taxon>
        <taxon>Streptomyces</taxon>
    </lineage>
</organism>
<keyword evidence="4" id="KW-0804">Transcription</keyword>
<evidence type="ECO:0000256" key="1">
    <source>
        <dbReference type="ARBA" id="ARBA00009437"/>
    </source>
</evidence>
<dbReference type="PANTHER" id="PTHR30346:SF29">
    <property type="entry name" value="LYSR SUBSTRATE-BINDING"/>
    <property type="match status" value="1"/>
</dbReference>
<dbReference type="CDD" id="cd05466">
    <property type="entry name" value="PBP2_LTTR_substrate"/>
    <property type="match status" value="1"/>
</dbReference>
<dbReference type="EMBL" id="CP054929">
    <property type="protein sequence ID" value="QKW52921.1"/>
    <property type="molecule type" value="Genomic_DNA"/>
</dbReference>
<dbReference type="PRINTS" id="PR00039">
    <property type="entry name" value="HTHLYSR"/>
</dbReference>
<proteinExistence type="inferred from homology"/>
<dbReference type="InterPro" id="IPR036390">
    <property type="entry name" value="WH_DNA-bd_sf"/>
</dbReference>
<dbReference type="Gene3D" id="3.40.190.290">
    <property type="match status" value="1"/>
</dbReference>
<keyword evidence="8" id="KW-1185">Reference proteome</keyword>
<evidence type="ECO:0000256" key="3">
    <source>
        <dbReference type="ARBA" id="ARBA00023125"/>
    </source>
</evidence>
<accession>A0A7H8NEU3</accession>
<dbReference type="Pfam" id="PF03466">
    <property type="entry name" value="LysR_substrate"/>
    <property type="match status" value="1"/>
</dbReference>
<gene>
    <name evidence="7" type="ORF">HUT08_29055</name>
</gene>
<dbReference type="GO" id="GO:0003677">
    <property type="term" value="F:DNA binding"/>
    <property type="evidence" value="ECO:0007669"/>
    <property type="project" value="UniProtKB-KW"/>
</dbReference>
<evidence type="ECO:0000256" key="5">
    <source>
        <dbReference type="SAM" id="MobiDB-lite"/>
    </source>
</evidence>
<dbReference type="SUPFAM" id="SSF46785">
    <property type="entry name" value="Winged helix' DNA-binding domain"/>
    <property type="match status" value="1"/>
</dbReference>
<dbReference type="SUPFAM" id="SSF53850">
    <property type="entry name" value="Periplasmic binding protein-like II"/>
    <property type="match status" value="1"/>
</dbReference>
<dbReference type="GO" id="GO:0032993">
    <property type="term" value="C:protein-DNA complex"/>
    <property type="evidence" value="ECO:0007669"/>
    <property type="project" value="TreeGrafter"/>
</dbReference>
<comment type="similarity">
    <text evidence="1">Belongs to the LysR transcriptional regulatory family.</text>
</comment>
<dbReference type="AlphaFoldDB" id="A0A7H8NEU3"/>
<dbReference type="Proteomes" id="UP000509303">
    <property type="component" value="Chromosome"/>
</dbReference>
<dbReference type="PROSITE" id="PS50931">
    <property type="entry name" value="HTH_LYSR"/>
    <property type="match status" value="1"/>
</dbReference>
<evidence type="ECO:0000313" key="8">
    <source>
        <dbReference type="Proteomes" id="UP000509303"/>
    </source>
</evidence>
<dbReference type="InterPro" id="IPR000847">
    <property type="entry name" value="LysR_HTH_N"/>
</dbReference>
<feature type="domain" description="HTH lysR-type" evidence="6">
    <location>
        <begin position="1"/>
        <end position="58"/>
    </location>
</feature>
<dbReference type="RefSeq" id="WP_176164632.1">
    <property type="nucleotide sequence ID" value="NZ_CP054929.1"/>
</dbReference>
<dbReference type="PANTHER" id="PTHR30346">
    <property type="entry name" value="TRANSCRIPTIONAL DUAL REGULATOR HCAR-RELATED"/>
    <property type="match status" value="1"/>
</dbReference>
<evidence type="ECO:0000256" key="4">
    <source>
        <dbReference type="ARBA" id="ARBA00023163"/>
    </source>
</evidence>
<feature type="region of interest" description="Disordered" evidence="5">
    <location>
        <begin position="296"/>
        <end position="324"/>
    </location>
</feature>
<protein>
    <submittedName>
        <fullName evidence="7">LysR family transcriptional regulator</fullName>
    </submittedName>
</protein>
<keyword evidence="3" id="KW-0238">DNA-binding</keyword>
<sequence length="324" mass="33887">MSLRQMEYLVAVVEEGSFTRAAETLSVTQSALSHQIKALEREVGGPLLERLPRGVRLTPMGRAFLPHAELAVRSAGQARRAARAAAGAADGELHIASVHAVAMGVLPETFARWRRAHPGMRLTLHEYASAGELADHMDRGVADLAVGHRPTHWQGPVEPVGSEEIVIAVPADDPLARRGSVRLAELADRPWVRCALEPIVAGRPAMDAICERAGFTPRNAVHTEHTSTAVRMARAGAGVVAAPAHVIAGIQGCAGLRVDPPIRRELVVFSRAELVGAARAFVAELRQTLPGALAGAPPGATDAPRATAATEPAAVVPGATAPAA</sequence>
<dbReference type="FunFam" id="1.10.10.10:FF:000001">
    <property type="entry name" value="LysR family transcriptional regulator"/>
    <property type="match status" value="1"/>
</dbReference>
<dbReference type="Pfam" id="PF00126">
    <property type="entry name" value="HTH_1"/>
    <property type="match status" value="1"/>
</dbReference>